<evidence type="ECO:0000256" key="2">
    <source>
        <dbReference type="ARBA" id="ARBA00022475"/>
    </source>
</evidence>
<evidence type="ECO:0000313" key="9">
    <source>
        <dbReference type="EMBL" id="KMS71197.1"/>
    </source>
</evidence>
<feature type="transmembrane region" description="Helical" evidence="7">
    <location>
        <begin position="210"/>
        <end position="236"/>
    </location>
</feature>
<dbReference type="GO" id="GO:0005886">
    <property type="term" value="C:plasma membrane"/>
    <property type="evidence" value="ECO:0007669"/>
    <property type="project" value="UniProtKB-SubCell"/>
</dbReference>
<dbReference type="PATRIC" id="fig|1938.3.peg.5293"/>
<name>A0A0J7Z6T2_STRVR</name>
<organism evidence="9 10">
    <name type="scientific">Streptomyces viridochromogenes</name>
    <dbReference type="NCBI Taxonomy" id="1938"/>
    <lineage>
        <taxon>Bacteria</taxon>
        <taxon>Bacillati</taxon>
        <taxon>Actinomycetota</taxon>
        <taxon>Actinomycetes</taxon>
        <taxon>Kitasatosporales</taxon>
        <taxon>Streptomycetaceae</taxon>
        <taxon>Streptomyces</taxon>
    </lineage>
</organism>
<dbReference type="InterPro" id="IPR022324">
    <property type="entry name" value="Bacilysin_exporter_BacE_put"/>
</dbReference>
<keyword evidence="2" id="KW-1003">Cell membrane</keyword>
<dbReference type="PROSITE" id="PS50850">
    <property type="entry name" value="MFS"/>
    <property type="match status" value="1"/>
</dbReference>
<evidence type="ECO:0000256" key="3">
    <source>
        <dbReference type="ARBA" id="ARBA00022692"/>
    </source>
</evidence>
<dbReference type="OrthoDB" id="3460055at2"/>
<dbReference type="InterPro" id="IPR011701">
    <property type="entry name" value="MFS"/>
</dbReference>
<gene>
    <name evidence="9" type="ORF">ACM01_28480</name>
</gene>
<feature type="region of interest" description="Disordered" evidence="6">
    <location>
        <begin position="392"/>
        <end position="432"/>
    </location>
</feature>
<evidence type="ECO:0000256" key="5">
    <source>
        <dbReference type="ARBA" id="ARBA00023136"/>
    </source>
</evidence>
<evidence type="ECO:0000256" key="4">
    <source>
        <dbReference type="ARBA" id="ARBA00022989"/>
    </source>
</evidence>
<feature type="transmembrane region" description="Helical" evidence="7">
    <location>
        <begin position="364"/>
        <end position="381"/>
    </location>
</feature>
<feature type="transmembrane region" description="Helical" evidence="7">
    <location>
        <begin position="72"/>
        <end position="90"/>
    </location>
</feature>
<dbReference type="Proteomes" id="UP000037432">
    <property type="component" value="Unassembled WGS sequence"/>
</dbReference>
<comment type="subcellular location">
    <subcellularLocation>
        <location evidence="1">Cell membrane</location>
        <topology evidence="1">Multi-pass membrane protein</topology>
    </subcellularLocation>
</comment>
<evidence type="ECO:0000256" key="7">
    <source>
        <dbReference type="SAM" id="Phobius"/>
    </source>
</evidence>
<dbReference type="AlphaFoldDB" id="A0A0J7Z6T2"/>
<keyword evidence="5 7" id="KW-0472">Membrane</keyword>
<protein>
    <recommendedName>
        <fullName evidence="8">Major facilitator superfamily (MFS) profile domain-containing protein</fullName>
    </recommendedName>
</protein>
<dbReference type="GO" id="GO:0022857">
    <property type="term" value="F:transmembrane transporter activity"/>
    <property type="evidence" value="ECO:0007669"/>
    <property type="project" value="InterPro"/>
</dbReference>
<dbReference type="RefSeq" id="WP_048584244.1">
    <property type="nucleotide sequence ID" value="NZ_LFNT01000039.1"/>
</dbReference>
<dbReference type="InterPro" id="IPR036259">
    <property type="entry name" value="MFS_trans_sf"/>
</dbReference>
<proteinExistence type="predicted"/>
<feature type="transmembrane region" description="Helical" evidence="7">
    <location>
        <begin position="96"/>
        <end position="114"/>
    </location>
</feature>
<sequence length="432" mass="45224">MILRNARFRRLLIGETVSSFGDSAMYLSLAIWAKELTGSDASAGLVFLFLTVPGLGSPLMGYLVDRVNRKPLLLWMYGGMALIVLSLLMVRTTDQLWILYLVAFCYGILFNTPARNALLKDLLPSSDAAQARSLLIATREGVRIASPAVGAGIYAAWGGGFLALADAMTFVVAMVMLASIKVTESLPAASGERFRTQIAAGFRYIHQVPLLFRLTAAIASFMLVAGLLESAAFAAIDEGLGLPATFFGIAASVQGAGSVLSGLLAGPLVKRFGESRISGVGYSVVAVAMCLCVTRETNLFLLGVALNGIGMPMVIVAMGTATHLYTPSRLQGRVQSAVNMTSGGTQSVSIAAGAAMIGIIDYRIMYALIVLAALMAAIAILSRPASAPAVVASLADESPTNSEKAVARGPEQVDSGDRGRDAEGPPVRRAGR</sequence>
<feature type="transmembrane region" description="Helical" evidence="7">
    <location>
        <begin position="242"/>
        <end position="265"/>
    </location>
</feature>
<feature type="transmembrane region" description="Helical" evidence="7">
    <location>
        <begin position="45"/>
        <end position="65"/>
    </location>
</feature>
<evidence type="ECO:0000256" key="6">
    <source>
        <dbReference type="SAM" id="MobiDB-lite"/>
    </source>
</evidence>
<evidence type="ECO:0000259" key="8">
    <source>
        <dbReference type="PROSITE" id="PS50850"/>
    </source>
</evidence>
<feature type="transmembrane region" description="Helical" evidence="7">
    <location>
        <begin position="142"/>
        <end position="164"/>
    </location>
</feature>
<accession>A0A0J7Z6T2</accession>
<evidence type="ECO:0000256" key="1">
    <source>
        <dbReference type="ARBA" id="ARBA00004651"/>
    </source>
</evidence>
<comment type="caution">
    <text evidence="9">The sequence shown here is derived from an EMBL/GenBank/DDBJ whole genome shotgun (WGS) entry which is preliminary data.</text>
</comment>
<evidence type="ECO:0000313" key="10">
    <source>
        <dbReference type="Proteomes" id="UP000037432"/>
    </source>
</evidence>
<dbReference type="EMBL" id="LFNT01000039">
    <property type="protein sequence ID" value="KMS71197.1"/>
    <property type="molecule type" value="Genomic_DNA"/>
</dbReference>
<dbReference type="InterPro" id="IPR020846">
    <property type="entry name" value="MFS_dom"/>
</dbReference>
<keyword evidence="3 7" id="KW-0812">Transmembrane</keyword>
<reference evidence="9 10" key="1">
    <citation type="submission" date="2015-06" db="EMBL/GenBank/DDBJ databases">
        <authorList>
            <person name="Ju K.-S."/>
            <person name="Doroghazi J.R."/>
            <person name="Metcalf W.W."/>
        </authorList>
    </citation>
    <scope>NUCLEOTIDE SEQUENCE [LARGE SCALE GENOMIC DNA]</scope>
    <source>
        <strain evidence="9 10">NRRL 3414</strain>
    </source>
</reference>
<feature type="domain" description="Major facilitator superfamily (MFS) profile" evidence="8">
    <location>
        <begin position="7"/>
        <end position="387"/>
    </location>
</feature>
<dbReference type="Pfam" id="PF07690">
    <property type="entry name" value="MFS_1"/>
    <property type="match status" value="1"/>
</dbReference>
<feature type="transmembrane region" description="Helical" evidence="7">
    <location>
        <begin position="300"/>
        <end position="325"/>
    </location>
</feature>
<dbReference type="PRINTS" id="PR01988">
    <property type="entry name" value="EXPORTERBACE"/>
</dbReference>
<dbReference type="PANTHER" id="PTHR23513:SF6">
    <property type="entry name" value="MAJOR FACILITATOR SUPERFAMILY ASSOCIATED DOMAIN-CONTAINING PROTEIN"/>
    <property type="match status" value="1"/>
</dbReference>
<keyword evidence="4 7" id="KW-1133">Transmembrane helix</keyword>
<dbReference type="SUPFAM" id="SSF103473">
    <property type="entry name" value="MFS general substrate transporter"/>
    <property type="match status" value="1"/>
</dbReference>
<dbReference type="Gene3D" id="1.20.1250.20">
    <property type="entry name" value="MFS general substrate transporter like domains"/>
    <property type="match status" value="1"/>
</dbReference>
<dbReference type="CDD" id="cd06173">
    <property type="entry name" value="MFS_MefA_like"/>
    <property type="match status" value="1"/>
</dbReference>
<dbReference type="PANTHER" id="PTHR23513">
    <property type="entry name" value="INTEGRAL MEMBRANE EFFLUX PROTEIN-RELATED"/>
    <property type="match status" value="1"/>
</dbReference>